<protein>
    <submittedName>
        <fullName evidence="8">Apoptogenic protein 1, mitochondrial</fullName>
    </submittedName>
</protein>
<dbReference type="GO" id="GO:0005743">
    <property type="term" value="C:mitochondrial inner membrane"/>
    <property type="evidence" value="ECO:0007669"/>
    <property type="project" value="UniProtKB-SubCell"/>
</dbReference>
<dbReference type="CTD" id="84334"/>
<dbReference type="PANTHER" id="PTHR31107:SF2">
    <property type="entry name" value="CYTOCHROME C OXIDASE ASSEMBLY FACTOR 8"/>
    <property type="match status" value="1"/>
</dbReference>
<comment type="similarity">
    <text evidence="2">Belongs to the COA8 family.</text>
</comment>
<accession>A0A6P3WQG4</accession>
<name>A0A6P3WQG4_DINQU</name>
<dbReference type="KEGG" id="dqu:106741116"/>
<evidence type="ECO:0000313" key="8">
    <source>
        <dbReference type="RefSeq" id="XP_014468271.1"/>
    </source>
</evidence>
<dbReference type="OrthoDB" id="6246201at2759"/>
<dbReference type="Pfam" id="PF10231">
    <property type="entry name" value="COA8"/>
    <property type="match status" value="1"/>
</dbReference>
<proteinExistence type="inferred from homology"/>
<dbReference type="RefSeq" id="XP_014468271.1">
    <property type="nucleotide sequence ID" value="XM_014612785.1"/>
</dbReference>
<evidence type="ECO:0000256" key="2">
    <source>
        <dbReference type="ARBA" id="ARBA00005453"/>
    </source>
</evidence>
<evidence type="ECO:0000313" key="7">
    <source>
        <dbReference type="Proteomes" id="UP000515204"/>
    </source>
</evidence>
<evidence type="ECO:0000256" key="4">
    <source>
        <dbReference type="ARBA" id="ARBA00022946"/>
    </source>
</evidence>
<comment type="subcellular location">
    <subcellularLocation>
        <location evidence="1">Mitochondrion inner membrane</location>
        <topology evidence="1">Peripheral membrane protein</topology>
        <orientation evidence="1">Matrix side</orientation>
    </subcellularLocation>
</comment>
<dbReference type="AlphaFoldDB" id="A0A6P3WQG4"/>
<evidence type="ECO:0000256" key="6">
    <source>
        <dbReference type="ARBA" id="ARBA00023136"/>
    </source>
</evidence>
<keyword evidence="7" id="KW-1185">Reference proteome</keyword>
<reference evidence="8" key="1">
    <citation type="submission" date="2025-08" db="UniProtKB">
        <authorList>
            <consortium name="RefSeq"/>
        </authorList>
    </citation>
    <scope>IDENTIFICATION</scope>
</reference>
<dbReference type="GeneID" id="106741116"/>
<evidence type="ECO:0000256" key="1">
    <source>
        <dbReference type="ARBA" id="ARBA00004443"/>
    </source>
</evidence>
<dbReference type="GO" id="GO:0097193">
    <property type="term" value="P:intrinsic apoptotic signaling pathway"/>
    <property type="evidence" value="ECO:0007669"/>
    <property type="project" value="InterPro"/>
</dbReference>
<evidence type="ECO:0000256" key="3">
    <source>
        <dbReference type="ARBA" id="ARBA00022792"/>
    </source>
</evidence>
<keyword evidence="6" id="KW-0472">Membrane</keyword>
<evidence type="ECO:0000256" key="5">
    <source>
        <dbReference type="ARBA" id="ARBA00023128"/>
    </source>
</evidence>
<dbReference type="PANTHER" id="PTHR31107">
    <property type="entry name" value="APOPTOGENIC PROTEIN 1, MITOCHONDRIAL"/>
    <property type="match status" value="1"/>
</dbReference>
<keyword evidence="3" id="KW-0999">Mitochondrion inner membrane</keyword>
<keyword evidence="5" id="KW-0496">Mitochondrion</keyword>
<gene>
    <name evidence="8" type="primary">LOC106741116</name>
</gene>
<organism evidence="7 8">
    <name type="scientific">Dinoponera quadriceps</name>
    <name type="common">South American ant</name>
    <dbReference type="NCBI Taxonomy" id="609295"/>
    <lineage>
        <taxon>Eukaryota</taxon>
        <taxon>Metazoa</taxon>
        <taxon>Ecdysozoa</taxon>
        <taxon>Arthropoda</taxon>
        <taxon>Hexapoda</taxon>
        <taxon>Insecta</taxon>
        <taxon>Pterygota</taxon>
        <taxon>Neoptera</taxon>
        <taxon>Endopterygota</taxon>
        <taxon>Hymenoptera</taxon>
        <taxon>Apocrita</taxon>
        <taxon>Aculeata</taxon>
        <taxon>Formicoidea</taxon>
        <taxon>Formicidae</taxon>
        <taxon>Ponerinae</taxon>
        <taxon>Ponerini</taxon>
        <taxon>Dinoponera</taxon>
    </lineage>
</organism>
<dbReference type="Proteomes" id="UP000515204">
    <property type="component" value="Unplaced"/>
</dbReference>
<keyword evidence="4" id="KW-0809">Transit peptide</keyword>
<dbReference type="InterPro" id="IPR018796">
    <property type="entry name" value="COA8"/>
</dbReference>
<sequence length="157" mass="19018">MLNVTSLRYKHCIRYLTESCRLCSTKTTTFKNNHQSHDIIGPPDPVSNLRPIVFARSVKETYLEKKYRQLKEDTQKWNQEFWFKHNTNFIEERKQFQELLKTQGKMTLTADEMSVFYKQFLDKNWQSHFNYNIAWYKRNIKIIFLGIAVGISKYKYK</sequence>